<comment type="subunit">
    <text evidence="3">Homodimer.</text>
</comment>
<dbReference type="PROSITE" id="PS50054">
    <property type="entry name" value="TYR_PHOSPHATASE_DUAL"/>
    <property type="match status" value="1"/>
</dbReference>
<feature type="domain" description="Tyrosine specific protein phosphatases" evidence="15">
    <location>
        <begin position="86"/>
        <end position="160"/>
    </location>
</feature>
<keyword evidence="5" id="KW-1090">Inhibition of host innate immune response by virus</keyword>
<dbReference type="InterPro" id="IPR000387">
    <property type="entry name" value="Tyr_Pase_dom"/>
</dbReference>
<evidence type="ECO:0000256" key="3">
    <source>
        <dbReference type="ARBA" id="ARBA00011738"/>
    </source>
</evidence>
<dbReference type="InterPro" id="IPR000340">
    <property type="entry name" value="Dual-sp_phosphatase_cat-dom"/>
</dbReference>
<dbReference type="InterPro" id="IPR052103">
    <property type="entry name" value="Dual_spec_Phospatases"/>
</dbReference>
<dbReference type="InterPro" id="IPR029021">
    <property type="entry name" value="Prot-tyrosine_phosphatase-like"/>
</dbReference>
<keyword evidence="7" id="KW-1114">Inhibition of host interferon signaling pathway by virus</keyword>
<dbReference type="Pfam" id="PF00782">
    <property type="entry name" value="DSPc"/>
    <property type="match status" value="1"/>
</dbReference>
<dbReference type="PROSITE" id="PS00383">
    <property type="entry name" value="TYR_PHOSPHATASE_1"/>
    <property type="match status" value="1"/>
</dbReference>
<dbReference type="GO" id="GO:0039563">
    <property type="term" value="P:symbiont-mediated suppression of host JAK-STAT cascade via inhibition of STAT1 activity"/>
    <property type="evidence" value="ECO:0007669"/>
    <property type="project" value="UniProtKB-KW"/>
</dbReference>
<reference evidence="16 17" key="1">
    <citation type="journal article" date="2011" name="J. Virol.">
        <title>The genome of yoka poxvirus.</title>
        <authorList>
            <person name="Zhao G."/>
            <person name="Droit L."/>
            <person name="Tesh R.B."/>
            <person name="Popov V.L."/>
            <person name="Little N.S."/>
            <person name="Upton C."/>
            <person name="Virgin H.W."/>
            <person name="Wang D."/>
        </authorList>
    </citation>
    <scope>NUCLEOTIDE SEQUENCE [LARGE SCALE GENOMIC DNA]</scope>
    <source>
        <strain evidence="16">DakArB 4268</strain>
    </source>
</reference>
<dbReference type="SMART" id="SM00404">
    <property type="entry name" value="PTPc_motif"/>
    <property type="match status" value="1"/>
</dbReference>
<dbReference type="CDD" id="cd14498">
    <property type="entry name" value="DSP"/>
    <property type="match status" value="1"/>
</dbReference>
<evidence type="ECO:0000259" key="14">
    <source>
        <dbReference type="PROSITE" id="PS50054"/>
    </source>
</evidence>
<evidence type="ECO:0000256" key="7">
    <source>
        <dbReference type="ARBA" id="ARBA00022830"/>
    </source>
</evidence>
<evidence type="ECO:0000256" key="5">
    <source>
        <dbReference type="ARBA" id="ARBA00022632"/>
    </source>
</evidence>
<dbReference type="Proteomes" id="UP000164653">
    <property type="component" value="Segment"/>
</dbReference>
<dbReference type="SUPFAM" id="SSF52799">
    <property type="entry name" value="(Phosphotyrosine protein) phosphatases II"/>
    <property type="match status" value="1"/>
</dbReference>
<evidence type="ECO:0000259" key="15">
    <source>
        <dbReference type="PROSITE" id="PS50056"/>
    </source>
</evidence>
<evidence type="ECO:0000256" key="12">
    <source>
        <dbReference type="ARBA" id="ARBA00023280"/>
    </source>
</evidence>
<keyword evidence="4" id="KW-0945">Host-virus interaction</keyword>
<dbReference type="PANTHER" id="PTHR45961:SF6">
    <property type="entry name" value="IP21249P"/>
    <property type="match status" value="1"/>
</dbReference>
<dbReference type="InterPro" id="IPR020422">
    <property type="entry name" value="TYR_PHOSPHATASE_DUAL_dom"/>
</dbReference>
<keyword evidence="12" id="KW-0899">Viral immunoevasion</keyword>
<dbReference type="RefSeq" id="YP_004821432.1">
    <property type="nucleotide sequence ID" value="NC_015960.1"/>
</dbReference>
<evidence type="ECO:0000256" key="1">
    <source>
        <dbReference type="ARBA" id="ARBA00004192"/>
    </source>
</evidence>
<evidence type="ECO:0000256" key="11">
    <source>
        <dbReference type="ARBA" id="ARBA00023258"/>
    </source>
</evidence>
<proteinExistence type="inferred from homology"/>
<comment type="similarity">
    <text evidence="2">Belongs to the protein-tyrosine phosphatase family. Non-receptor class dual specificity subfamily.</text>
</comment>
<dbReference type="PROSITE" id="PS50056">
    <property type="entry name" value="TYR_PHOSPHATASE_2"/>
    <property type="match status" value="1"/>
</dbReference>
<keyword evidence="10" id="KW-1035">Host cytoplasm</keyword>
<keyword evidence="11" id="KW-0922">Interferon antiviral system evasion</keyword>
<evidence type="ECO:0000256" key="6">
    <source>
        <dbReference type="ARBA" id="ARBA00022801"/>
    </source>
</evidence>
<evidence type="ECO:0000256" key="8">
    <source>
        <dbReference type="ARBA" id="ARBA00022912"/>
    </source>
</evidence>
<comment type="subcellular location">
    <subcellularLocation>
        <location evidence="1">Host cytoplasm</location>
    </subcellularLocation>
</comment>
<dbReference type="SMART" id="SM00195">
    <property type="entry name" value="DSPc"/>
    <property type="match status" value="1"/>
</dbReference>
<sequence length="171" mass="20026">MDKKSLYKYLLLRCTGDMQKAKSPTVMTRVTKNVYMGNYKNAMEAPCSIVDFKYILNLTMENYSFCDSNINIIHIPLIDDMSTDISKYFDYVTDFLTKCDERNEPVLVHCVAGVNRSGSMILAYMMSRNKTVSPMVYFLYVYHTLRDLRGAFVENSSFRRQIIERYIINNY</sequence>
<protein>
    <submittedName>
        <fullName evidence="16">Tyr/ser protein phosphatase</fullName>
    </submittedName>
</protein>
<name>G3EIF7_9POXV</name>
<accession>G3EIF7</accession>
<dbReference type="EMBL" id="HQ849551">
    <property type="protein sequence ID" value="AEN03668.1"/>
    <property type="molecule type" value="Genomic_DNA"/>
</dbReference>
<comment type="catalytic activity">
    <reaction evidence="13">
        <text>O-phospho-L-seryl-[protein] + H2O = L-seryl-[protein] + phosphate</text>
        <dbReference type="Rhea" id="RHEA:20629"/>
        <dbReference type="Rhea" id="RHEA-COMP:9863"/>
        <dbReference type="Rhea" id="RHEA-COMP:11604"/>
        <dbReference type="ChEBI" id="CHEBI:15377"/>
        <dbReference type="ChEBI" id="CHEBI:29999"/>
        <dbReference type="ChEBI" id="CHEBI:43474"/>
        <dbReference type="ChEBI" id="CHEBI:83421"/>
    </reaction>
</comment>
<organism evidence="16 17">
    <name type="scientific">Yokapox virus</name>
    <dbReference type="NCBI Taxonomy" id="1076255"/>
    <lineage>
        <taxon>Viruses</taxon>
        <taxon>Varidnaviria</taxon>
        <taxon>Bamfordvirae</taxon>
        <taxon>Nucleocytoviricota</taxon>
        <taxon>Pokkesviricetes</taxon>
        <taxon>Chitovirales</taxon>
        <taxon>Poxviridae</taxon>
        <taxon>Chordopoxvirinae</taxon>
        <taxon>Centapoxvirus</taxon>
        <taxon>Centapoxvirus yokapox</taxon>
    </lineage>
</organism>
<evidence type="ECO:0000256" key="2">
    <source>
        <dbReference type="ARBA" id="ARBA00008601"/>
    </source>
</evidence>
<keyword evidence="6" id="KW-0378">Hydrolase</keyword>
<keyword evidence="9" id="KW-1105">Inhibition of host STAT1 by virus</keyword>
<keyword evidence="17" id="KW-1185">Reference proteome</keyword>
<dbReference type="GO" id="GO:0039502">
    <property type="term" value="P:symbiont-mediated suppression of host type I interferon-mediated signaling pathway"/>
    <property type="evidence" value="ECO:0007669"/>
    <property type="project" value="UniProtKB-KW"/>
</dbReference>
<gene>
    <name evidence="16" type="ORF">YKV079c</name>
</gene>
<evidence type="ECO:0000313" key="16">
    <source>
        <dbReference type="EMBL" id="AEN03668.1"/>
    </source>
</evidence>
<feature type="domain" description="Tyrosine-protein phosphatase" evidence="14">
    <location>
        <begin position="23"/>
        <end position="171"/>
    </location>
</feature>
<dbReference type="GeneID" id="11107219"/>
<dbReference type="PANTHER" id="PTHR45961">
    <property type="entry name" value="IP21249P"/>
    <property type="match status" value="1"/>
</dbReference>
<dbReference type="InterPro" id="IPR016130">
    <property type="entry name" value="Tyr_Pase_AS"/>
</dbReference>
<keyword evidence="8" id="KW-0904">Protein phosphatase</keyword>
<dbReference type="Gene3D" id="3.90.190.10">
    <property type="entry name" value="Protein tyrosine phosphatase superfamily"/>
    <property type="match status" value="1"/>
</dbReference>
<evidence type="ECO:0000256" key="13">
    <source>
        <dbReference type="ARBA" id="ARBA00047339"/>
    </source>
</evidence>
<dbReference type="GO" id="GO:0004721">
    <property type="term" value="F:phosphoprotein phosphatase activity"/>
    <property type="evidence" value="ECO:0007669"/>
    <property type="project" value="UniProtKB-KW"/>
</dbReference>
<dbReference type="InterPro" id="IPR003595">
    <property type="entry name" value="Tyr_Pase_cat"/>
</dbReference>
<evidence type="ECO:0000313" key="17">
    <source>
        <dbReference type="Proteomes" id="UP000164653"/>
    </source>
</evidence>
<evidence type="ECO:0000256" key="4">
    <source>
        <dbReference type="ARBA" id="ARBA00022581"/>
    </source>
</evidence>
<dbReference type="OrthoDB" id="12612at10239"/>
<dbReference type="GO" id="GO:0030430">
    <property type="term" value="C:host cell cytoplasm"/>
    <property type="evidence" value="ECO:0007669"/>
    <property type="project" value="UniProtKB-SubCell"/>
</dbReference>
<dbReference type="GO" id="GO:0052170">
    <property type="term" value="P:symbiont-mediated suppression of host innate immune response"/>
    <property type="evidence" value="ECO:0007669"/>
    <property type="project" value="UniProtKB-KW"/>
</dbReference>
<dbReference type="KEGG" id="vg:11107219"/>
<evidence type="ECO:0000256" key="9">
    <source>
        <dbReference type="ARBA" id="ARBA00022961"/>
    </source>
</evidence>
<evidence type="ECO:0000256" key="10">
    <source>
        <dbReference type="ARBA" id="ARBA00023200"/>
    </source>
</evidence>